<name>A0AAQ3SAQ3_VIGMU</name>
<dbReference type="AlphaFoldDB" id="A0AAQ3SAQ3"/>
<accession>A0AAQ3SAQ3</accession>
<evidence type="ECO:0000313" key="2">
    <source>
        <dbReference type="Proteomes" id="UP001374535"/>
    </source>
</evidence>
<dbReference type="EMBL" id="CP144700">
    <property type="protein sequence ID" value="WVZ22066.1"/>
    <property type="molecule type" value="Genomic_DNA"/>
</dbReference>
<gene>
    <name evidence="1" type="ORF">V8G54_000610</name>
</gene>
<reference evidence="1 2" key="1">
    <citation type="journal article" date="2023" name="Life. Sci Alliance">
        <title>Evolutionary insights into 3D genome organization and epigenetic landscape of Vigna mungo.</title>
        <authorList>
            <person name="Junaid A."/>
            <person name="Singh B."/>
            <person name="Bhatia S."/>
        </authorList>
    </citation>
    <scope>NUCLEOTIDE SEQUENCE [LARGE SCALE GENOMIC DNA]</scope>
    <source>
        <strain evidence="1">Urdbean</strain>
    </source>
</reference>
<keyword evidence="2" id="KW-1185">Reference proteome</keyword>
<organism evidence="1 2">
    <name type="scientific">Vigna mungo</name>
    <name type="common">Black gram</name>
    <name type="synonym">Phaseolus mungo</name>
    <dbReference type="NCBI Taxonomy" id="3915"/>
    <lineage>
        <taxon>Eukaryota</taxon>
        <taxon>Viridiplantae</taxon>
        <taxon>Streptophyta</taxon>
        <taxon>Embryophyta</taxon>
        <taxon>Tracheophyta</taxon>
        <taxon>Spermatophyta</taxon>
        <taxon>Magnoliopsida</taxon>
        <taxon>eudicotyledons</taxon>
        <taxon>Gunneridae</taxon>
        <taxon>Pentapetalae</taxon>
        <taxon>rosids</taxon>
        <taxon>fabids</taxon>
        <taxon>Fabales</taxon>
        <taxon>Fabaceae</taxon>
        <taxon>Papilionoideae</taxon>
        <taxon>50 kb inversion clade</taxon>
        <taxon>NPAAA clade</taxon>
        <taxon>indigoferoid/millettioid clade</taxon>
        <taxon>Phaseoleae</taxon>
        <taxon>Vigna</taxon>
    </lineage>
</organism>
<dbReference type="Proteomes" id="UP001374535">
    <property type="component" value="Chromosome 1"/>
</dbReference>
<sequence>MALCGGILPLSLFLDTSNSSSFFKFRTFSGMLPLNLFFERLIFVNVSASPSSSGIFPESPLSSRSRISNSLSFPIDFGIDPPNGLCDNARDLIELIEAFCPMLSSMGPQNLLLDRSTELKWPSEN</sequence>
<proteinExistence type="predicted"/>
<protein>
    <submittedName>
        <fullName evidence="1">Uncharacterized protein</fullName>
    </submittedName>
</protein>
<evidence type="ECO:0000313" key="1">
    <source>
        <dbReference type="EMBL" id="WVZ22066.1"/>
    </source>
</evidence>